<dbReference type="CDD" id="cd00840">
    <property type="entry name" value="MPP_Mre11_N"/>
    <property type="match status" value="1"/>
</dbReference>
<evidence type="ECO:0000256" key="3">
    <source>
        <dbReference type="ARBA" id="ARBA00013365"/>
    </source>
</evidence>
<dbReference type="PATRIC" id="fig|1191460.12.peg.2717"/>
<comment type="subunit">
    <text evidence="2 7">Heterodimer of SbcC and SbcD.</text>
</comment>
<dbReference type="AlphaFoldDB" id="N8ZR04"/>
<proteinExistence type="inferred from homology"/>
<dbReference type="Proteomes" id="UP000018445">
    <property type="component" value="Unassembled WGS sequence"/>
</dbReference>
<keyword evidence="11" id="KW-1185">Reference proteome</keyword>
<dbReference type="Pfam" id="PF12320">
    <property type="entry name" value="SbcD_C"/>
    <property type="match status" value="1"/>
</dbReference>
<dbReference type="EMBL" id="APPO01000019">
    <property type="protein sequence ID" value="ENV36194.1"/>
    <property type="molecule type" value="Genomic_DNA"/>
</dbReference>
<sequence>MLPYPYSKIGIFYFMTVRFFHTSDWHLGQFFYNHSRQYEHEQFLAWLLEQIKIKQPHALLIAGDIFDVINPSSQAQKQLYQFLADAHDLAPQMQTLMIAGNHDSGYRIEQVEPLLEKYNAKTVGVIRWNQDKSLDLERLILPIYDEQKQIVAWCIALPFLRSAEITGFNEHTTNSQNAIAYLHQQLIEEAKHRKTDDQALILMSHAHMQGGETSDSERPIIIGNEEALSTTLFDDSIDYVALGHLHKPQKVQHPHIRYSGSPIPLSFSEINYKHQVVDVTIDSANVENKFSFDAIAIPRSIQLHKIKGELNEVMQRLKNLPNEPIENIDHREYVDIEYHTATPPQPNLRQQFEDALPKDRYRLVRISRQYLSTENSTETKQSINLEPPTPEKLFEQIWEKKGYDNDSEVIKDFMSLVAEAQKQLEDDQTV</sequence>
<keyword evidence="7" id="KW-0255">Endonuclease</keyword>
<keyword evidence="7" id="KW-0235">DNA replication</keyword>
<feature type="domain" description="Calcineurin-like phosphoesterase" evidence="8">
    <location>
        <begin position="18"/>
        <end position="248"/>
    </location>
</feature>
<evidence type="ECO:0000313" key="10">
    <source>
        <dbReference type="EMBL" id="ENV36194.1"/>
    </source>
</evidence>
<organism evidence="10 11">
    <name type="scientific">Acinetobacter venetianus (strain ATCC 31012 / DSM 23050 / BCRC 14357 / CCUG 45561 / CIP 110063 / KCTC 2702 / LMG 19082 / RAG-1)</name>
    <dbReference type="NCBI Taxonomy" id="1191460"/>
    <lineage>
        <taxon>Bacteria</taxon>
        <taxon>Pseudomonadati</taxon>
        <taxon>Pseudomonadota</taxon>
        <taxon>Gammaproteobacteria</taxon>
        <taxon>Moraxellales</taxon>
        <taxon>Moraxellaceae</taxon>
        <taxon>Acinetobacter</taxon>
    </lineage>
</organism>
<dbReference type="NCBIfam" id="TIGR00619">
    <property type="entry name" value="sbcd"/>
    <property type="match status" value="1"/>
</dbReference>
<dbReference type="InterPro" id="IPR004593">
    <property type="entry name" value="SbcD"/>
</dbReference>
<dbReference type="Gene3D" id="3.60.21.10">
    <property type="match status" value="1"/>
</dbReference>
<comment type="similarity">
    <text evidence="1 7">Belongs to the SbcD family.</text>
</comment>
<dbReference type="GO" id="GO:0006260">
    <property type="term" value="P:DNA replication"/>
    <property type="evidence" value="ECO:0007669"/>
    <property type="project" value="UniProtKB-KW"/>
</dbReference>
<name>N8ZR04_ACIVR</name>
<dbReference type="PANTHER" id="PTHR30337:SF0">
    <property type="entry name" value="NUCLEASE SBCCD SUBUNIT D"/>
    <property type="match status" value="1"/>
</dbReference>
<keyword evidence="7" id="KW-0233">DNA recombination</keyword>
<dbReference type="GO" id="GO:0006310">
    <property type="term" value="P:DNA recombination"/>
    <property type="evidence" value="ECO:0007669"/>
    <property type="project" value="UniProtKB-KW"/>
</dbReference>
<dbReference type="GO" id="GO:0008408">
    <property type="term" value="F:3'-5' exonuclease activity"/>
    <property type="evidence" value="ECO:0007669"/>
    <property type="project" value="InterPro"/>
</dbReference>
<gene>
    <name evidence="7" type="primary">sbcD</name>
    <name evidence="10" type="ORF">F959_02716</name>
</gene>
<dbReference type="HOGENOM" id="CLU_038045_2_1_6"/>
<evidence type="ECO:0000256" key="4">
    <source>
        <dbReference type="ARBA" id="ARBA00022722"/>
    </source>
</evidence>
<dbReference type="eggNOG" id="COG0420">
    <property type="taxonomic scope" value="Bacteria"/>
</dbReference>
<dbReference type="Pfam" id="PF00149">
    <property type="entry name" value="Metallophos"/>
    <property type="match status" value="1"/>
</dbReference>
<evidence type="ECO:0000256" key="1">
    <source>
        <dbReference type="ARBA" id="ARBA00010555"/>
    </source>
</evidence>
<comment type="function">
    <text evidence="7">SbcCD cleaves DNA hairpin structures. These structures can inhibit DNA replication and are intermediates in certain DNA recombination reactions. The complex acts as a 3'-&gt;5' double strand exonuclease that can open hairpins. It also has a 5' single-strand endonuclease activity.</text>
</comment>
<evidence type="ECO:0000259" key="9">
    <source>
        <dbReference type="Pfam" id="PF12320"/>
    </source>
</evidence>
<accession>N8ZR04</accession>
<keyword evidence="6 7" id="KW-0269">Exonuclease</keyword>
<evidence type="ECO:0000313" key="11">
    <source>
        <dbReference type="Proteomes" id="UP000018445"/>
    </source>
</evidence>
<dbReference type="PANTHER" id="PTHR30337">
    <property type="entry name" value="COMPONENT OF ATP-DEPENDENT DSDNA EXONUCLEASE"/>
    <property type="match status" value="1"/>
</dbReference>
<feature type="domain" description="Nuclease SbcCD subunit D C-terminal" evidence="9">
    <location>
        <begin position="302"/>
        <end position="401"/>
    </location>
</feature>
<protein>
    <recommendedName>
        <fullName evidence="3 7">Nuclease SbcCD subunit D</fullName>
    </recommendedName>
</protein>
<evidence type="ECO:0000256" key="6">
    <source>
        <dbReference type="ARBA" id="ARBA00022839"/>
    </source>
</evidence>
<dbReference type="InterPro" id="IPR004843">
    <property type="entry name" value="Calcineurin-like_PHP"/>
</dbReference>
<dbReference type="InterPro" id="IPR029052">
    <property type="entry name" value="Metallo-depent_PP-like"/>
</dbReference>
<keyword evidence="5 7" id="KW-0378">Hydrolase</keyword>
<evidence type="ECO:0000259" key="8">
    <source>
        <dbReference type="Pfam" id="PF00149"/>
    </source>
</evidence>
<dbReference type="InterPro" id="IPR026843">
    <property type="entry name" value="SbcD_C"/>
</dbReference>
<evidence type="ECO:0000256" key="2">
    <source>
        <dbReference type="ARBA" id="ARBA00011322"/>
    </source>
</evidence>
<evidence type="ECO:0000256" key="7">
    <source>
        <dbReference type="RuleBase" id="RU363069"/>
    </source>
</evidence>
<dbReference type="SUPFAM" id="SSF56300">
    <property type="entry name" value="Metallo-dependent phosphatases"/>
    <property type="match status" value="1"/>
</dbReference>
<reference evidence="10 11" key="1">
    <citation type="submission" date="2013-02" db="EMBL/GenBank/DDBJ databases">
        <title>The Genome Sequence of Acinetobacter venetianus CIP 110063.</title>
        <authorList>
            <consortium name="The Broad Institute Genome Sequencing Platform"/>
            <consortium name="The Broad Institute Genome Sequencing Center for Infectious Disease"/>
            <person name="Cerqueira G."/>
            <person name="Feldgarden M."/>
            <person name="Courvalin P."/>
            <person name="Perichon B."/>
            <person name="Grillot-Courvalin C."/>
            <person name="Clermont D."/>
            <person name="Rocha E."/>
            <person name="Yoon E.-J."/>
            <person name="Nemec A."/>
            <person name="Walker B."/>
            <person name="Young S.K."/>
            <person name="Zeng Q."/>
            <person name="Gargeya S."/>
            <person name="Fitzgerald M."/>
            <person name="Haas B."/>
            <person name="Abouelleil A."/>
            <person name="Alvarado L."/>
            <person name="Arachchi H.M."/>
            <person name="Berlin A.M."/>
            <person name="Chapman S.B."/>
            <person name="Dewar J."/>
            <person name="Goldberg J."/>
            <person name="Griggs A."/>
            <person name="Gujja S."/>
            <person name="Hansen M."/>
            <person name="Howarth C."/>
            <person name="Imamovic A."/>
            <person name="Larimer J."/>
            <person name="McCowan C."/>
            <person name="Murphy C."/>
            <person name="Neiman D."/>
            <person name="Pearson M."/>
            <person name="Priest M."/>
            <person name="Roberts A."/>
            <person name="Saif S."/>
            <person name="Shea T."/>
            <person name="Sisk P."/>
            <person name="Sykes S."/>
            <person name="Wortman J."/>
            <person name="Nusbaum C."/>
            <person name="Birren B."/>
        </authorList>
    </citation>
    <scope>NUCLEOTIDE SEQUENCE [LARGE SCALE GENOMIC DNA]</scope>
    <source>
        <strain evidence="11">ATCC 31012 / DSM 23050 / BCRC 14357 / CCUG 45561 / CIP 110063 / KCTC 2702 / LMG 19082 / RAG-1</strain>
    </source>
</reference>
<dbReference type="InterPro" id="IPR041796">
    <property type="entry name" value="Mre11_N"/>
</dbReference>
<evidence type="ECO:0000256" key="5">
    <source>
        <dbReference type="ARBA" id="ARBA00022801"/>
    </source>
</evidence>
<keyword evidence="4 7" id="KW-0540">Nuclease</keyword>
<dbReference type="GO" id="GO:0004519">
    <property type="term" value="F:endonuclease activity"/>
    <property type="evidence" value="ECO:0007669"/>
    <property type="project" value="UniProtKB-KW"/>
</dbReference>
<dbReference type="InterPro" id="IPR050535">
    <property type="entry name" value="DNA_Repair-Maintenance_Comp"/>
</dbReference>
<comment type="caution">
    <text evidence="10">The sequence shown here is derived from an EMBL/GenBank/DDBJ whole genome shotgun (WGS) entry which is preliminary data.</text>
</comment>